<feature type="compositionally biased region" description="Basic and acidic residues" evidence="2">
    <location>
        <begin position="378"/>
        <end position="388"/>
    </location>
</feature>
<evidence type="ECO:0000256" key="1">
    <source>
        <dbReference type="PROSITE-ProRule" id="PRU00042"/>
    </source>
</evidence>
<dbReference type="Proteomes" id="UP000053257">
    <property type="component" value="Unassembled WGS sequence"/>
</dbReference>
<evidence type="ECO:0000256" key="2">
    <source>
        <dbReference type="SAM" id="MobiDB-lite"/>
    </source>
</evidence>
<keyword evidence="5" id="KW-1185">Reference proteome</keyword>
<proteinExistence type="predicted"/>
<reference evidence="4 5" key="1">
    <citation type="journal article" date="2014" name="PLoS Genet.">
        <title>Analysis of the Phlebiopsis gigantea genome, transcriptome and secretome provides insight into its pioneer colonization strategies of wood.</title>
        <authorList>
            <person name="Hori C."/>
            <person name="Ishida T."/>
            <person name="Igarashi K."/>
            <person name="Samejima M."/>
            <person name="Suzuki H."/>
            <person name="Master E."/>
            <person name="Ferreira P."/>
            <person name="Ruiz-Duenas F.J."/>
            <person name="Held B."/>
            <person name="Canessa P."/>
            <person name="Larrondo L.F."/>
            <person name="Schmoll M."/>
            <person name="Druzhinina I.S."/>
            <person name="Kubicek C.P."/>
            <person name="Gaskell J.A."/>
            <person name="Kersten P."/>
            <person name="St John F."/>
            <person name="Glasner J."/>
            <person name="Sabat G."/>
            <person name="Splinter BonDurant S."/>
            <person name="Syed K."/>
            <person name="Yadav J."/>
            <person name="Mgbeahuruike A.C."/>
            <person name="Kovalchuk A."/>
            <person name="Asiegbu F.O."/>
            <person name="Lackner G."/>
            <person name="Hoffmeister D."/>
            <person name="Rencoret J."/>
            <person name="Gutierrez A."/>
            <person name="Sun H."/>
            <person name="Lindquist E."/>
            <person name="Barry K."/>
            <person name="Riley R."/>
            <person name="Grigoriev I.V."/>
            <person name="Henrissat B."/>
            <person name="Kues U."/>
            <person name="Berka R.M."/>
            <person name="Martinez A.T."/>
            <person name="Covert S.F."/>
            <person name="Blanchette R.A."/>
            <person name="Cullen D."/>
        </authorList>
    </citation>
    <scope>NUCLEOTIDE SEQUENCE [LARGE SCALE GENOMIC DNA]</scope>
    <source>
        <strain evidence="4 5">11061_1 CR5-6</strain>
    </source>
</reference>
<feature type="compositionally biased region" description="Acidic residues" evidence="2">
    <location>
        <begin position="317"/>
        <end position="332"/>
    </location>
</feature>
<dbReference type="HOGENOM" id="CLU_435520_0_0_1"/>
<dbReference type="EMBL" id="KN840467">
    <property type="protein sequence ID" value="KIP09381.1"/>
    <property type="molecule type" value="Genomic_DNA"/>
</dbReference>
<evidence type="ECO:0000313" key="5">
    <source>
        <dbReference type="Proteomes" id="UP000053257"/>
    </source>
</evidence>
<protein>
    <recommendedName>
        <fullName evidence="3">C2H2-type domain-containing protein</fullName>
    </recommendedName>
</protein>
<evidence type="ECO:0000259" key="3">
    <source>
        <dbReference type="PROSITE" id="PS50157"/>
    </source>
</evidence>
<evidence type="ECO:0000313" key="4">
    <source>
        <dbReference type="EMBL" id="KIP09381.1"/>
    </source>
</evidence>
<keyword evidence="1" id="KW-0479">Metal-binding</keyword>
<dbReference type="PROSITE" id="PS50157">
    <property type="entry name" value="ZINC_FINGER_C2H2_2"/>
    <property type="match status" value="1"/>
</dbReference>
<dbReference type="AlphaFoldDB" id="A0A0C3S2B7"/>
<dbReference type="GO" id="GO:0008270">
    <property type="term" value="F:zinc ion binding"/>
    <property type="evidence" value="ECO:0007669"/>
    <property type="project" value="UniProtKB-KW"/>
</dbReference>
<name>A0A0C3S2B7_PHLG1</name>
<feature type="compositionally biased region" description="Low complexity" evidence="2">
    <location>
        <begin position="79"/>
        <end position="92"/>
    </location>
</feature>
<gene>
    <name evidence="4" type="ORF">PHLGIDRAFT_504974</name>
</gene>
<feature type="region of interest" description="Disordered" evidence="2">
    <location>
        <begin position="1"/>
        <end position="22"/>
    </location>
</feature>
<feature type="region of interest" description="Disordered" evidence="2">
    <location>
        <begin position="36"/>
        <end position="117"/>
    </location>
</feature>
<accession>A0A0C3S2B7</accession>
<dbReference type="InterPro" id="IPR013087">
    <property type="entry name" value="Znf_C2H2_type"/>
</dbReference>
<organism evidence="4 5">
    <name type="scientific">Phlebiopsis gigantea (strain 11061_1 CR5-6)</name>
    <name type="common">White-rot fungus</name>
    <name type="synonym">Peniophora gigantea</name>
    <dbReference type="NCBI Taxonomy" id="745531"/>
    <lineage>
        <taxon>Eukaryota</taxon>
        <taxon>Fungi</taxon>
        <taxon>Dikarya</taxon>
        <taxon>Basidiomycota</taxon>
        <taxon>Agaricomycotina</taxon>
        <taxon>Agaricomycetes</taxon>
        <taxon>Polyporales</taxon>
        <taxon>Phanerochaetaceae</taxon>
        <taxon>Phlebiopsis</taxon>
    </lineage>
</organism>
<feature type="region of interest" description="Disordered" evidence="2">
    <location>
        <begin position="293"/>
        <end position="359"/>
    </location>
</feature>
<dbReference type="Gene3D" id="3.30.160.60">
    <property type="entry name" value="Classic Zinc Finger"/>
    <property type="match status" value="1"/>
</dbReference>
<feature type="compositionally biased region" description="Polar residues" evidence="2">
    <location>
        <begin position="299"/>
        <end position="308"/>
    </location>
</feature>
<feature type="compositionally biased region" description="Polar residues" evidence="2">
    <location>
        <begin position="1"/>
        <end position="12"/>
    </location>
</feature>
<feature type="region of interest" description="Disordered" evidence="2">
    <location>
        <begin position="377"/>
        <end position="418"/>
    </location>
</feature>
<keyword evidence="1" id="KW-0862">Zinc</keyword>
<keyword evidence="1" id="KW-0863">Zinc-finger</keyword>
<sequence length="628" mass="68198">MVRTRATANQSATDHEISLPQAKENIAPYPPAVQATSANVTAQASAQTARRTRSSTGSLPKPGGRPQPTVGSPRRKIRSSTSTRVLTRRSQTVATHTGRHRKTHRAASTDAETEVKLEKKKSTGSCPFCAQVLYGKIYDLIRHVKRHHWSWNQQYQCKYEHPECTYATVQQNNFSLHIKTHHSPESDGEISCKVLFEEGQDGTVSWACAKRFRTLSSLYSHRRREHGWKTENADGHAQRVYDGSPEDVNYCELKHFVGAHKRFPALGLTKGFRPDSQGPREFFDADTVQKAIDDLRANGTPTTTTSRADSLERAEYESDDDLDGDDGEDYEADPSCGSLQGGDHSGAFDHGLLGQASSAGSPSAAAAFVAPAVQNYDTHSRTTSEESSRYWPAPSSEEGPTADTPSEPEHCVLSSASSQGPYYQLSPGVAALLSASVSRSAPQNSSTLEPQAYDPSPVAEQRFYTQSGLELPSLQNQVSQERTTLATPGSSSLGHSSVFATANELRPRAHSGLYRTATDYVASHEQLHAERTSTASSGSFATVLGRDAYHTAPSTYADHPTLQHIDPSSGLSAIDAYYAGIYTWPPVPPPSQYAGYAGQNSTGAAMRVGAPYHESAFGQMMRERRGGD</sequence>
<feature type="domain" description="C2H2-type" evidence="3">
    <location>
        <begin position="155"/>
        <end position="186"/>
    </location>
</feature>